<dbReference type="Pfam" id="PF13525">
    <property type="entry name" value="YfiO"/>
    <property type="match status" value="1"/>
</dbReference>
<dbReference type="InterPro" id="IPR019734">
    <property type="entry name" value="TPR_rpt"/>
</dbReference>
<evidence type="ECO:0000259" key="4">
    <source>
        <dbReference type="Pfam" id="PF13525"/>
    </source>
</evidence>
<dbReference type="Pfam" id="PF13174">
    <property type="entry name" value="TPR_6"/>
    <property type="match status" value="1"/>
</dbReference>
<keyword evidence="3" id="KW-0998">Cell outer membrane</keyword>
<dbReference type="HOGENOM" id="CLU_1141469_0_0_0"/>
<dbReference type="NCBIfam" id="TIGR03302">
    <property type="entry name" value="OM_YfiO"/>
    <property type="match status" value="1"/>
</dbReference>
<reference evidence="5 6" key="2">
    <citation type="journal article" date="2015" name="Biomed. Res. Int.">
        <title>Effects of Arsenite Resistance on the Growth and Functional Gene Expression of Leptospirillum ferriphilum and Acidithiobacillus thiooxidans in Pure Culture and Coculture.</title>
        <authorList>
            <person name="Jiang H."/>
            <person name="Liang Y."/>
            <person name="Yin H."/>
            <person name="Xiao Y."/>
            <person name="Guo X."/>
            <person name="Xu Y."/>
            <person name="Hu Q."/>
            <person name="Liu H."/>
            <person name="Liu X."/>
        </authorList>
    </citation>
    <scope>NUCLEOTIDE SEQUENCE [LARGE SCALE GENOMIC DNA]</scope>
    <source>
        <strain evidence="5 6">YSK</strain>
    </source>
</reference>
<name>A0A059XMU3_9BACT</name>
<dbReference type="Proteomes" id="UP000027059">
    <property type="component" value="Chromosome"/>
</dbReference>
<evidence type="ECO:0000313" key="5">
    <source>
        <dbReference type="EMBL" id="AIA29834.1"/>
    </source>
</evidence>
<protein>
    <submittedName>
        <fullName evidence="5">Membrane protein</fullName>
    </submittedName>
</protein>
<feature type="domain" description="Outer membrane lipoprotein BamD-like" evidence="4">
    <location>
        <begin position="48"/>
        <end position="185"/>
    </location>
</feature>
<evidence type="ECO:0000256" key="3">
    <source>
        <dbReference type="ARBA" id="ARBA00023237"/>
    </source>
</evidence>
<evidence type="ECO:0000256" key="1">
    <source>
        <dbReference type="ARBA" id="ARBA00022729"/>
    </source>
</evidence>
<dbReference type="InterPro" id="IPR017689">
    <property type="entry name" value="BamD"/>
</dbReference>
<keyword evidence="2" id="KW-0472">Membrane</keyword>
<evidence type="ECO:0000313" key="6">
    <source>
        <dbReference type="Proteomes" id="UP000027059"/>
    </source>
</evidence>
<dbReference type="SUPFAM" id="SSF48452">
    <property type="entry name" value="TPR-like"/>
    <property type="match status" value="1"/>
</dbReference>
<reference evidence="6" key="1">
    <citation type="submission" date="2014-02" db="EMBL/GenBank/DDBJ databases">
        <title>Complete genome sequence and comparative genomic analysis of the nitrogen-fixing bacterium Leptospirillum ferriphilum YSK.</title>
        <authorList>
            <person name="Guo X."/>
            <person name="Yin H."/>
            <person name="Liang Y."/>
            <person name="Hu Q."/>
            <person name="Ma L."/>
            <person name="Xiao Y."/>
            <person name="Zhang X."/>
            <person name="Qiu G."/>
            <person name="Liu X."/>
        </authorList>
    </citation>
    <scope>NUCLEOTIDE SEQUENCE [LARGE SCALE GENOMIC DNA]</scope>
    <source>
        <strain evidence="6">YSK</strain>
    </source>
</reference>
<organism evidence="5 6">
    <name type="scientific">Leptospirillum ferriphilum YSK</name>
    <dbReference type="NCBI Taxonomy" id="1441628"/>
    <lineage>
        <taxon>Bacteria</taxon>
        <taxon>Pseudomonadati</taxon>
        <taxon>Nitrospirota</taxon>
        <taxon>Nitrospiria</taxon>
        <taxon>Nitrospirales</taxon>
        <taxon>Nitrospiraceae</taxon>
        <taxon>Leptospirillum</taxon>
    </lineage>
</organism>
<dbReference type="InterPro" id="IPR039565">
    <property type="entry name" value="BamD-like"/>
</dbReference>
<dbReference type="EMBL" id="CP007243">
    <property type="protein sequence ID" value="AIA29834.1"/>
    <property type="molecule type" value="Genomic_DNA"/>
</dbReference>
<gene>
    <name evidence="5" type="ORF">Y981_00405</name>
</gene>
<dbReference type="InterPro" id="IPR011990">
    <property type="entry name" value="TPR-like_helical_dom_sf"/>
</dbReference>
<evidence type="ECO:0000256" key="2">
    <source>
        <dbReference type="ARBA" id="ARBA00023136"/>
    </source>
</evidence>
<dbReference type="KEGG" id="lfp:Y981_00405"/>
<dbReference type="AlphaFoldDB" id="A0A059XMU3"/>
<proteinExistence type="predicted"/>
<keyword evidence="6" id="KW-1185">Reference proteome</keyword>
<dbReference type="Gene3D" id="1.25.40.10">
    <property type="entry name" value="Tetratricopeptide repeat domain"/>
    <property type="match status" value="1"/>
</dbReference>
<keyword evidence="1" id="KW-0732">Signal</keyword>
<accession>A0A059XMU3</accession>
<sequence length="243" mass="28912">MRPKKNLPFRYRGGLLLLVFLWPFLNGCTYLGLMPPKPKDEHTYSFRTHAYGTSALLDEASRFYFKGDFIEARGEYKRFLELHPTHPLAAFAQYRMGMCDYYQILSVDRDPTPVRKALSDFQKVIDEFPDSNYVGKAQKKIAICRDRLSRVHFYVGYFYYKTKRFKAASYRFHTILLKYPDSRKYDRAEFYFALSKFHLKQRHQAVRLLKRLIQQFPKSKYARKSSILLAFWKKEGLIGQTES</sequence>